<dbReference type="Gene3D" id="3.30.700.10">
    <property type="entry name" value="Glycoprotein, Type 4 Pilin"/>
    <property type="match status" value="1"/>
</dbReference>
<feature type="transmembrane region" description="Helical" evidence="1">
    <location>
        <begin position="41"/>
        <end position="62"/>
    </location>
</feature>
<gene>
    <name evidence="2" type="ORF">A3D25_03120</name>
</gene>
<keyword evidence="1" id="KW-0472">Membrane</keyword>
<dbReference type="SUPFAM" id="SSF54523">
    <property type="entry name" value="Pili subunits"/>
    <property type="match status" value="1"/>
</dbReference>
<organism evidence="2 3">
    <name type="scientific">Candidatus Daviesbacteria bacterium RIFCSPHIGHO2_02_FULL_43_12</name>
    <dbReference type="NCBI Taxonomy" id="1797776"/>
    <lineage>
        <taxon>Bacteria</taxon>
        <taxon>Candidatus Daviesiibacteriota</taxon>
    </lineage>
</organism>
<dbReference type="Proteomes" id="UP000177328">
    <property type="component" value="Unassembled WGS sequence"/>
</dbReference>
<keyword evidence="1" id="KW-0812">Transmembrane</keyword>
<dbReference type="NCBIfam" id="TIGR02532">
    <property type="entry name" value="IV_pilin_GFxxxE"/>
    <property type="match status" value="1"/>
</dbReference>
<dbReference type="InterPro" id="IPR045584">
    <property type="entry name" value="Pilin-like"/>
</dbReference>
<evidence type="ECO:0000313" key="3">
    <source>
        <dbReference type="Proteomes" id="UP000177328"/>
    </source>
</evidence>
<accession>A0A1F5KHR6</accession>
<dbReference type="Pfam" id="PF07963">
    <property type="entry name" value="N_methyl"/>
    <property type="match status" value="1"/>
</dbReference>
<proteinExistence type="predicted"/>
<keyword evidence="1" id="KW-1133">Transmembrane helix</keyword>
<comment type="caution">
    <text evidence="2">The sequence shown here is derived from an EMBL/GenBank/DDBJ whole genome shotgun (WGS) entry which is preliminary data.</text>
</comment>
<protein>
    <recommendedName>
        <fullName evidence="4">Type II secretion system protein GspG C-terminal domain-containing protein</fullName>
    </recommendedName>
</protein>
<evidence type="ECO:0000313" key="2">
    <source>
        <dbReference type="EMBL" id="OGE40345.1"/>
    </source>
</evidence>
<sequence length="180" mass="19665">MKLVHGSWFMVHGKNKSKKTDLTINPEPRTPNPRGFTLIELLIAVSIVAILSSIGLVMFSGIQASARDSKRKQDIDAIATAVQTHYNTSTGYQCVQQAWFSNEDSGLKDPQASNAFNQSGYYKFPWCDETGSIDAASGSTTTTYVACAHLERATGNSLNWDGDYASGNIGDYYCRTDSSE</sequence>
<dbReference type="PROSITE" id="PS00409">
    <property type="entry name" value="PROKAR_NTER_METHYL"/>
    <property type="match status" value="1"/>
</dbReference>
<dbReference type="EMBL" id="MFDD01000012">
    <property type="protein sequence ID" value="OGE40345.1"/>
    <property type="molecule type" value="Genomic_DNA"/>
</dbReference>
<reference evidence="2 3" key="1">
    <citation type="journal article" date="2016" name="Nat. Commun.">
        <title>Thousands of microbial genomes shed light on interconnected biogeochemical processes in an aquifer system.</title>
        <authorList>
            <person name="Anantharaman K."/>
            <person name="Brown C.T."/>
            <person name="Hug L.A."/>
            <person name="Sharon I."/>
            <person name="Castelle C.J."/>
            <person name="Probst A.J."/>
            <person name="Thomas B.C."/>
            <person name="Singh A."/>
            <person name="Wilkins M.J."/>
            <person name="Karaoz U."/>
            <person name="Brodie E.L."/>
            <person name="Williams K.H."/>
            <person name="Hubbard S.S."/>
            <person name="Banfield J.F."/>
        </authorList>
    </citation>
    <scope>NUCLEOTIDE SEQUENCE [LARGE SCALE GENOMIC DNA]</scope>
</reference>
<evidence type="ECO:0008006" key="4">
    <source>
        <dbReference type="Google" id="ProtNLM"/>
    </source>
</evidence>
<dbReference type="AlphaFoldDB" id="A0A1F5KHR6"/>
<dbReference type="InterPro" id="IPR012902">
    <property type="entry name" value="N_methyl_site"/>
</dbReference>
<name>A0A1F5KHR6_9BACT</name>
<evidence type="ECO:0000256" key="1">
    <source>
        <dbReference type="SAM" id="Phobius"/>
    </source>
</evidence>